<dbReference type="Pfam" id="PF07730">
    <property type="entry name" value="HisKA_3"/>
    <property type="match status" value="1"/>
</dbReference>
<keyword evidence="7" id="KW-0067">ATP-binding</keyword>
<dbReference type="InterPro" id="IPR003594">
    <property type="entry name" value="HATPase_dom"/>
</dbReference>
<dbReference type="PANTHER" id="PTHR24421">
    <property type="entry name" value="NITRATE/NITRITE SENSOR PROTEIN NARX-RELATED"/>
    <property type="match status" value="1"/>
</dbReference>
<feature type="region of interest" description="Disordered" evidence="9">
    <location>
        <begin position="1"/>
        <end position="30"/>
    </location>
</feature>
<feature type="domain" description="Histidine kinase/HSP90-like ATPase" evidence="11">
    <location>
        <begin position="346"/>
        <end position="435"/>
    </location>
</feature>
<protein>
    <recommendedName>
        <fullName evidence="2">histidine kinase</fullName>
        <ecNumber evidence="2">2.7.13.3</ecNumber>
    </recommendedName>
</protein>
<dbReference type="InterPro" id="IPR036890">
    <property type="entry name" value="HATPase_C_sf"/>
</dbReference>
<dbReference type="GO" id="GO:0046983">
    <property type="term" value="F:protein dimerization activity"/>
    <property type="evidence" value="ECO:0007669"/>
    <property type="project" value="InterPro"/>
</dbReference>
<dbReference type="GO" id="GO:0005524">
    <property type="term" value="F:ATP binding"/>
    <property type="evidence" value="ECO:0007669"/>
    <property type="project" value="UniProtKB-KW"/>
</dbReference>
<feature type="transmembrane region" description="Helical" evidence="10">
    <location>
        <begin position="146"/>
        <end position="164"/>
    </location>
</feature>
<evidence type="ECO:0000256" key="3">
    <source>
        <dbReference type="ARBA" id="ARBA00022553"/>
    </source>
</evidence>
<dbReference type="CDD" id="cd16917">
    <property type="entry name" value="HATPase_UhpB-NarQ-NarX-like"/>
    <property type="match status" value="1"/>
</dbReference>
<keyword evidence="10" id="KW-0472">Membrane</keyword>
<reference evidence="12 13" key="1">
    <citation type="submission" date="2018-01" db="EMBL/GenBank/DDBJ databases">
        <title>Draft genome sequence of Jishengella endophytica.</title>
        <authorList>
            <person name="Sahin N."/>
            <person name="Ay H."/>
            <person name="Saygin H."/>
        </authorList>
    </citation>
    <scope>NUCLEOTIDE SEQUENCE [LARGE SCALE GENOMIC DNA]</scope>
    <source>
        <strain evidence="12 13">DSM 45430</strain>
    </source>
</reference>
<evidence type="ECO:0000256" key="7">
    <source>
        <dbReference type="ARBA" id="ARBA00022840"/>
    </source>
</evidence>
<accession>A0A2W2BW74</accession>
<keyword evidence="13" id="KW-1185">Reference proteome</keyword>
<evidence type="ECO:0000256" key="1">
    <source>
        <dbReference type="ARBA" id="ARBA00000085"/>
    </source>
</evidence>
<dbReference type="InterPro" id="IPR011712">
    <property type="entry name" value="Sig_transdc_His_kin_sub3_dim/P"/>
</dbReference>
<dbReference type="Gene3D" id="1.20.5.1930">
    <property type="match status" value="1"/>
</dbReference>
<evidence type="ECO:0000313" key="12">
    <source>
        <dbReference type="EMBL" id="PZF84674.1"/>
    </source>
</evidence>
<name>A0A2W2BW74_9ACTN</name>
<dbReference type="GO" id="GO:0016020">
    <property type="term" value="C:membrane"/>
    <property type="evidence" value="ECO:0007669"/>
    <property type="project" value="InterPro"/>
</dbReference>
<comment type="caution">
    <text evidence="12">The sequence shown here is derived from an EMBL/GenBank/DDBJ whole genome shotgun (WGS) entry which is preliminary data.</text>
</comment>
<evidence type="ECO:0000256" key="6">
    <source>
        <dbReference type="ARBA" id="ARBA00022777"/>
    </source>
</evidence>
<feature type="transmembrane region" description="Helical" evidence="10">
    <location>
        <begin position="171"/>
        <end position="189"/>
    </location>
</feature>
<dbReference type="Gene3D" id="3.30.565.10">
    <property type="entry name" value="Histidine kinase-like ATPase, C-terminal domain"/>
    <property type="match status" value="1"/>
</dbReference>
<evidence type="ECO:0000256" key="5">
    <source>
        <dbReference type="ARBA" id="ARBA00022741"/>
    </source>
</evidence>
<keyword evidence="10" id="KW-1133">Transmembrane helix</keyword>
<keyword evidence="10" id="KW-0812">Transmembrane</keyword>
<evidence type="ECO:0000256" key="2">
    <source>
        <dbReference type="ARBA" id="ARBA00012438"/>
    </source>
</evidence>
<evidence type="ECO:0000256" key="4">
    <source>
        <dbReference type="ARBA" id="ARBA00022679"/>
    </source>
</evidence>
<gene>
    <name evidence="12" type="ORF">C1I93_29200</name>
</gene>
<keyword evidence="5" id="KW-0547">Nucleotide-binding</keyword>
<dbReference type="OrthoDB" id="227596at2"/>
<dbReference type="AlphaFoldDB" id="A0A2W2BW74"/>
<proteinExistence type="predicted"/>
<dbReference type="EC" id="2.7.13.3" evidence="2"/>
<evidence type="ECO:0000259" key="11">
    <source>
        <dbReference type="SMART" id="SM00387"/>
    </source>
</evidence>
<dbReference type="InterPro" id="IPR050482">
    <property type="entry name" value="Sensor_HK_TwoCompSys"/>
</dbReference>
<organism evidence="12 13">
    <name type="scientific">Micromonospora endophytica</name>
    <dbReference type="NCBI Taxonomy" id="515350"/>
    <lineage>
        <taxon>Bacteria</taxon>
        <taxon>Bacillati</taxon>
        <taxon>Actinomycetota</taxon>
        <taxon>Actinomycetes</taxon>
        <taxon>Micromonosporales</taxon>
        <taxon>Micromonosporaceae</taxon>
        <taxon>Micromonospora</taxon>
    </lineage>
</organism>
<feature type="transmembrane region" description="Helical" evidence="10">
    <location>
        <begin position="122"/>
        <end position="140"/>
    </location>
</feature>
<keyword evidence="3" id="KW-0597">Phosphoprotein</keyword>
<feature type="transmembrane region" description="Helical" evidence="10">
    <location>
        <begin position="95"/>
        <end position="115"/>
    </location>
</feature>
<dbReference type="Proteomes" id="UP000248627">
    <property type="component" value="Unassembled WGS sequence"/>
</dbReference>
<dbReference type="SUPFAM" id="SSF55874">
    <property type="entry name" value="ATPase domain of HSP90 chaperone/DNA topoisomerase II/histidine kinase"/>
    <property type="match status" value="1"/>
</dbReference>
<evidence type="ECO:0000256" key="8">
    <source>
        <dbReference type="ARBA" id="ARBA00023012"/>
    </source>
</evidence>
<comment type="catalytic activity">
    <reaction evidence="1">
        <text>ATP + protein L-histidine = ADP + protein N-phospho-L-histidine.</text>
        <dbReference type="EC" id="2.7.13.3"/>
    </reaction>
</comment>
<evidence type="ECO:0000313" key="13">
    <source>
        <dbReference type="Proteomes" id="UP000248627"/>
    </source>
</evidence>
<dbReference type="GO" id="GO:0000155">
    <property type="term" value="F:phosphorelay sensor kinase activity"/>
    <property type="evidence" value="ECO:0007669"/>
    <property type="project" value="InterPro"/>
</dbReference>
<keyword evidence="4" id="KW-0808">Transferase</keyword>
<dbReference type="PANTHER" id="PTHR24421:SF10">
    <property type="entry name" value="NITRATE_NITRITE SENSOR PROTEIN NARQ"/>
    <property type="match status" value="1"/>
</dbReference>
<evidence type="ECO:0000256" key="10">
    <source>
        <dbReference type="SAM" id="Phobius"/>
    </source>
</evidence>
<dbReference type="EMBL" id="POTX01000373">
    <property type="protein sequence ID" value="PZF84674.1"/>
    <property type="molecule type" value="Genomic_DNA"/>
</dbReference>
<keyword evidence="6 12" id="KW-0418">Kinase</keyword>
<sequence>MKSTLPKTGARGVGPPATPPRRALSRGRTPVGRCPHRAWLDTVCGVEATARIWSRTALSAVRTVLAWAGVAVLPLLWALAPVVATSGGGVGVMGWWLPERYLVPLLIVALPAALLRRRPLTGLGLMLLGATMTSATVHAGDHGYHSILFNVQFLAVDAALGVVAANRSRRVSGLAAVVVLVTQLLVPFVNGKVEGADQAPLSVLTVVTAWMVGNSMRTRRDHAAALRAHAAAEAVTAERLRIARELHDMVAHSIGVIAIQAGVGARVIDTQPAQARAALATIEATSRDTLAELRRTLGALRRGAGEAASLDPTPGLADLDRLVAAAADAGVRVELRRYGDRPVPPEVGLAAFRIVQEGLTNVVRHAGVDACRVTVSCADEVTVEVIDDGRGGSVGGEGHGLIGMRERALALGGDFRAGPRPESGFRVTARLPVRTPIDGDRPSGGAQPADDDRPAGGDQPTDGDRPVGGDQLGAVVRP</sequence>
<keyword evidence="8" id="KW-0902">Two-component regulatory system</keyword>
<dbReference type="Pfam" id="PF02518">
    <property type="entry name" value="HATPase_c"/>
    <property type="match status" value="1"/>
</dbReference>
<evidence type="ECO:0000256" key="9">
    <source>
        <dbReference type="SAM" id="MobiDB-lite"/>
    </source>
</evidence>
<dbReference type="SMART" id="SM00387">
    <property type="entry name" value="HATPase_c"/>
    <property type="match status" value="1"/>
</dbReference>
<feature type="region of interest" description="Disordered" evidence="9">
    <location>
        <begin position="413"/>
        <end position="478"/>
    </location>
</feature>
<feature type="transmembrane region" description="Helical" evidence="10">
    <location>
        <begin position="64"/>
        <end position="83"/>
    </location>
</feature>